<feature type="region of interest" description="Disordered" evidence="4">
    <location>
        <begin position="123"/>
        <end position="171"/>
    </location>
</feature>
<dbReference type="GO" id="GO:0046872">
    <property type="term" value="F:metal ion binding"/>
    <property type="evidence" value="ECO:0007669"/>
    <property type="project" value="InterPro"/>
</dbReference>
<accession>A0A7C4MSB4</accession>
<evidence type="ECO:0000313" key="5">
    <source>
        <dbReference type="EMBL" id="HGU32059.1"/>
    </source>
</evidence>
<name>A0A7C4MSB4_9BACT</name>
<evidence type="ECO:0000256" key="1">
    <source>
        <dbReference type="ARBA" id="ARBA00011028"/>
    </source>
</evidence>
<proteinExistence type="inferred from homology"/>
<protein>
    <submittedName>
        <fullName evidence="5">Zinc ABC transporter substrate-binding protein</fullName>
    </submittedName>
</protein>
<dbReference type="SUPFAM" id="SSF53807">
    <property type="entry name" value="Helical backbone' metal receptor"/>
    <property type="match status" value="1"/>
</dbReference>
<dbReference type="GO" id="GO:0030001">
    <property type="term" value="P:metal ion transport"/>
    <property type="evidence" value="ECO:0007669"/>
    <property type="project" value="InterPro"/>
</dbReference>
<feature type="compositionally biased region" description="Basic and acidic residues" evidence="4">
    <location>
        <begin position="152"/>
        <end position="169"/>
    </location>
</feature>
<reference evidence="5" key="1">
    <citation type="journal article" date="2020" name="mSystems">
        <title>Genome- and Community-Level Interaction Insights into Carbon Utilization and Element Cycling Functions of Hydrothermarchaeota in Hydrothermal Sediment.</title>
        <authorList>
            <person name="Zhou Z."/>
            <person name="Liu Y."/>
            <person name="Xu W."/>
            <person name="Pan J."/>
            <person name="Luo Z.H."/>
            <person name="Li M."/>
        </authorList>
    </citation>
    <scope>NUCLEOTIDE SEQUENCE [LARGE SCALE GENOMIC DNA]</scope>
    <source>
        <strain evidence="5">SpSt-477</strain>
    </source>
</reference>
<dbReference type="EMBL" id="DSUH01000095">
    <property type="protein sequence ID" value="HGU32059.1"/>
    <property type="molecule type" value="Genomic_DNA"/>
</dbReference>
<evidence type="ECO:0000256" key="4">
    <source>
        <dbReference type="SAM" id="MobiDB-lite"/>
    </source>
</evidence>
<organism evidence="5">
    <name type="scientific">Desulfatirhabdium butyrativorans</name>
    <dbReference type="NCBI Taxonomy" id="340467"/>
    <lineage>
        <taxon>Bacteria</taxon>
        <taxon>Pseudomonadati</taxon>
        <taxon>Thermodesulfobacteriota</taxon>
        <taxon>Desulfobacteria</taxon>
        <taxon>Desulfobacterales</taxon>
        <taxon>Desulfatirhabdiaceae</taxon>
        <taxon>Desulfatirhabdium</taxon>
    </lineage>
</organism>
<gene>
    <name evidence="5" type="ORF">ENS29_04295</name>
</gene>
<dbReference type="PANTHER" id="PTHR42953:SF3">
    <property type="entry name" value="HIGH-AFFINITY ZINC UPTAKE SYSTEM PROTEIN ZNUA"/>
    <property type="match status" value="1"/>
</dbReference>
<dbReference type="InterPro" id="IPR006127">
    <property type="entry name" value="ZnuA-like"/>
</dbReference>
<evidence type="ECO:0000256" key="3">
    <source>
        <dbReference type="ARBA" id="ARBA00022729"/>
    </source>
</evidence>
<keyword evidence="2" id="KW-0813">Transport</keyword>
<dbReference type="Pfam" id="PF01297">
    <property type="entry name" value="ZnuA"/>
    <property type="match status" value="1"/>
</dbReference>
<comment type="caution">
    <text evidence="5">The sequence shown here is derived from an EMBL/GenBank/DDBJ whole genome shotgun (WGS) entry which is preliminary data.</text>
</comment>
<comment type="similarity">
    <text evidence="1">Belongs to the bacterial solute-binding protein 9 family.</text>
</comment>
<sequence>MFRKRLWIIGLSLIAYGIFPFVSFCNAASPQRHILVTTFPIYQIVRNITQGCEGIHTDLLLSSHLGCPHDYVVTPQDLQKLAKADILVINGLGMESFLEASLKKANPNLTVIDSSKGISDLLPYGSGSGKSGSKQSKPRLDAQKSGGKHSHQHDNDHDHQHDHSGEHNPHLFVSPRMNARIAETIASALSNLHPELADRYHRNAETYKDALNRLADDMAALGKRLRNNRIVQPHGIFDYLARDMGLEIVATMQPDGLAPSAAEMRKLVHILREKQVGAIVTEPQYPDKIGKTLSKETGVPLIRLDPAASGPQDAPLDYYETVMRNNMEALRATIGVSGSW</sequence>
<dbReference type="AlphaFoldDB" id="A0A7C4MSB4"/>
<evidence type="ECO:0000256" key="2">
    <source>
        <dbReference type="ARBA" id="ARBA00022448"/>
    </source>
</evidence>
<dbReference type="PANTHER" id="PTHR42953">
    <property type="entry name" value="HIGH-AFFINITY ZINC UPTAKE SYSTEM PROTEIN ZNUA-RELATED"/>
    <property type="match status" value="1"/>
</dbReference>
<dbReference type="Gene3D" id="3.40.50.1980">
    <property type="entry name" value="Nitrogenase molybdenum iron protein domain"/>
    <property type="match status" value="2"/>
</dbReference>
<keyword evidence="3" id="KW-0732">Signal</keyword>
<dbReference type="InterPro" id="IPR050492">
    <property type="entry name" value="Bact_metal-bind_prot9"/>
</dbReference>